<accession>A0A8S5P5R9</accession>
<evidence type="ECO:0000313" key="1">
    <source>
        <dbReference type="EMBL" id="DAE01785.1"/>
    </source>
</evidence>
<protein>
    <submittedName>
        <fullName evidence="1">Uncharacterized protein</fullName>
    </submittedName>
</protein>
<proteinExistence type="predicted"/>
<organism evidence="1">
    <name type="scientific">Siphoviridae sp. ctQkH10</name>
    <dbReference type="NCBI Taxonomy" id="2825494"/>
    <lineage>
        <taxon>Viruses</taxon>
        <taxon>Duplodnaviria</taxon>
        <taxon>Heunggongvirae</taxon>
        <taxon>Uroviricota</taxon>
        <taxon>Caudoviricetes</taxon>
    </lineage>
</organism>
<name>A0A8S5P5R9_9CAUD</name>
<reference evidence="1" key="1">
    <citation type="journal article" date="2021" name="Proc. Natl. Acad. Sci. U.S.A.">
        <title>A Catalog of Tens of Thousands of Viruses from Human Metagenomes Reveals Hidden Associations with Chronic Diseases.</title>
        <authorList>
            <person name="Tisza M.J."/>
            <person name="Buck C.B."/>
        </authorList>
    </citation>
    <scope>NUCLEOTIDE SEQUENCE</scope>
    <source>
        <strain evidence="1">CtQkH10</strain>
    </source>
</reference>
<dbReference type="EMBL" id="BK015331">
    <property type="protein sequence ID" value="DAE01785.1"/>
    <property type="molecule type" value="Genomic_DNA"/>
</dbReference>
<sequence length="127" mass="14043">MLKRTSLLQIDSHSLPVPTGSPTIKFSDVESSDSGADEMGVYHREVLRYGVLTASLEYSYLDNADCAYLLGLLQNKTTFQFTCPVASDAADVTQTITRTCYCSNYGAALQRLKAGVWRDMTLEIKEC</sequence>